<reference evidence="2" key="1">
    <citation type="submission" date="2021-04" db="EMBL/GenBank/DDBJ databases">
        <authorList>
            <person name="Chebbi M.A.C M."/>
        </authorList>
    </citation>
    <scope>NUCLEOTIDE SEQUENCE</scope>
</reference>
<feature type="non-terminal residue" evidence="2">
    <location>
        <position position="70"/>
    </location>
</feature>
<evidence type="ECO:0000256" key="1">
    <source>
        <dbReference type="SAM" id="MobiDB-lite"/>
    </source>
</evidence>
<dbReference type="Proteomes" id="UP000786811">
    <property type="component" value="Unassembled WGS sequence"/>
</dbReference>
<accession>A0A8J2GZQ0</accession>
<organism evidence="2 3">
    <name type="scientific">Cotesia congregata</name>
    <name type="common">Parasitoid wasp</name>
    <name type="synonym">Apanteles congregatus</name>
    <dbReference type="NCBI Taxonomy" id="51543"/>
    <lineage>
        <taxon>Eukaryota</taxon>
        <taxon>Metazoa</taxon>
        <taxon>Ecdysozoa</taxon>
        <taxon>Arthropoda</taxon>
        <taxon>Hexapoda</taxon>
        <taxon>Insecta</taxon>
        <taxon>Pterygota</taxon>
        <taxon>Neoptera</taxon>
        <taxon>Endopterygota</taxon>
        <taxon>Hymenoptera</taxon>
        <taxon>Apocrita</taxon>
        <taxon>Ichneumonoidea</taxon>
        <taxon>Braconidae</taxon>
        <taxon>Microgastrinae</taxon>
        <taxon>Cotesia</taxon>
    </lineage>
</organism>
<gene>
    <name evidence="2" type="ORF">HICCMSTLAB_LOCUS919</name>
</gene>
<dbReference type="AlphaFoldDB" id="A0A8J2GZQ0"/>
<dbReference type="EMBL" id="CAJNRD030001114">
    <property type="protein sequence ID" value="CAG5074147.1"/>
    <property type="molecule type" value="Genomic_DNA"/>
</dbReference>
<name>A0A8J2GZQ0_COTCN</name>
<protein>
    <submittedName>
        <fullName evidence="2">Uncharacterized protein</fullName>
    </submittedName>
</protein>
<proteinExistence type="predicted"/>
<evidence type="ECO:0000313" key="2">
    <source>
        <dbReference type="EMBL" id="CAG5074147.1"/>
    </source>
</evidence>
<comment type="caution">
    <text evidence="2">The sequence shown here is derived from an EMBL/GenBank/DDBJ whole genome shotgun (WGS) entry which is preliminary data.</text>
</comment>
<sequence>ILINFNSENRKNNSDSPNRESNPDLLPGPGIEPGSFGYAPTARTVKLSETSSVTTFQSNNYLLNTIKEKY</sequence>
<keyword evidence="3" id="KW-1185">Reference proteome</keyword>
<evidence type="ECO:0000313" key="3">
    <source>
        <dbReference type="Proteomes" id="UP000786811"/>
    </source>
</evidence>
<feature type="non-terminal residue" evidence="2">
    <location>
        <position position="1"/>
    </location>
</feature>
<feature type="region of interest" description="Disordered" evidence="1">
    <location>
        <begin position="1"/>
        <end position="37"/>
    </location>
</feature>
<feature type="compositionally biased region" description="Basic and acidic residues" evidence="1">
    <location>
        <begin position="8"/>
        <end position="22"/>
    </location>
</feature>